<keyword evidence="2" id="KW-1185">Reference proteome</keyword>
<reference evidence="1" key="1">
    <citation type="submission" date="2019-11" db="EMBL/GenBank/DDBJ databases">
        <title>Nori genome reveals adaptations in red seaweeds to the harsh intertidal environment.</title>
        <authorList>
            <person name="Wang D."/>
            <person name="Mao Y."/>
        </authorList>
    </citation>
    <scope>NUCLEOTIDE SEQUENCE</scope>
    <source>
        <tissue evidence="1">Gametophyte</tissue>
    </source>
</reference>
<sequence>MERLRRLRNAVESVTLSDGAVDLAAGPNRLTLTLPPAAAAGGRDDSGGTTTLTLTYDAASDGAGAPGTKSVRLVWLSSADGDGSFEVPPAPHAGWDVPHTAADGAARLRTAGRLMQAATAEMMARQGLGRRTFRLAEGVTHLTLAGMPTTTARRMGGHELWSAVYAAADGCARRDDYIDVAVMSFTCWDAAARKRRLYDATPAVPMPAHRTPAVAVPTPAPVTLNDLSRALGGLLHPSSSAAAAVSAAPPPGSDGAVVVLTAAAGGSAPAGRGPLFTAGPDGRLTIRVGRDGGGGGGGGRGAGLGHVGYYADDRLSVAAIDTAGNMASWDC</sequence>
<comment type="caution">
    <text evidence="1">The sequence shown here is derived from an EMBL/GenBank/DDBJ whole genome shotgun (WGS) entry which is preliminary data.</text>
</comment>
<evidence type="ECO:0000313" key="1">
    <source>
        <dbReference type="EMBL" id="KAK1867067.1"/>
    </source>
</evidence>
<dbReference type="Proteomes" id="UP000798662">
    <property type="component" value="Chromosome 3"/>
</dbReference>
<evidence type="ECO:0000313" key="2">
    <source>
        <dbReference type="Proteomes" id="UP000798662"/>
    </source>
</evidence>
<name>A0ACC3CA46_PYRYE</name>
<accession>A0ACC3CA46</accession>
<dbReference type="EMBL" id="CM020620">
    <property type="protein sequence ID" value="KAK1867067.1"/>
    <property type="molecule type" value="Genomic_DNA"/>
</dbReference>
<protein>
    <submittedName>
        <fullName evidence="1">Uncharacterized protein</fullName>
    </submittedName>
</protein>
<proteinExistence type="predicted"/>
<organism evidence="1 2">
    <name type="scientific">Pyropia yezoensis</name>
    <name type="common">Susabi-nori</name>
    <name type="synonym">Porphyra yezoensis</name>
    <dbReference type="NCBI Taxonomy" id="2788"/>
    <lineage>
        <taxon>Eukaryota</taxon>
        <taxon>Rhodophyta</taxon>
        <taxon>Bangiophyceae</taxon>
        <taxon>Bangiales</taxon>
        <taxon>Bangiaceae</taxon>
        <taxon>Pyropia</taxon>
    </lineage>
</organism>
<gene>
    <name evidence="1" type="ORF">I4F81_009577</name>
</gene>